<dbReference type="VEuPathDB" id="TriTrypDB:TCDM_05326"/>
<organism evidence="6 7">
    <name type="scientific">Trypanosoma cruzi</name>
    <dbReference type="NCBI Taxonomy" id="5693"/>
    <lineage>
        <taxon>Eukaryota</taxon>
        <taxon>Discoba</taxon>
        <taxon>Euglenozoa</taxon>
        <taxon>Kinetoplastea</taxon>
        <taxon>Metakinetoplastina</taxon>
        <taxon>Trypanosomatida</taxon>
        <taxon>Trypanosomatidae</taxon>
        <taxon>Trypanosoma</taxon>
        <taxon>Schizotrypanum</taxon>
    </lineage>
</organism>
<dbReference type="EMBL" id="PRFC01000211">
    <property type="protein sequence ID" value="PWV00017.1"/>
    <property type="molecule type" value="Genomic_DNA"/>
</dbReference>
<evidence type="ECO:0000256" key="1">
    <source>
        <dbReference type="ARBA" id="ARBA00022737"/>
    </source>
</evidence>
<dbReference type="VEuPathDB" id="TriTrypDB:BCY84_18504"/>
<dbReference type="SUPFAM" id="SSF54928">
    <property type="entry name" value="RNA-binding domain, RBD"/>
    <property type="match status" value="1"/>
</dbReference>
<dbReference type="Pfam" id="PF00076">
    <property type="entry name" value="RRM_1"/>
    <property type="match status" value="1"/>
</dbReference>
<dbReference type="PANTHER" id="PTHR48025:SF1">
    <property type="entry name" value="RRM DOMAIN-CONTAINING PROTEIN"/>
    <property type="match status" value="1"/>
</dbReference>
<name>A0A2V2VW20_TRYCR</name>
<dbReference type="VEuPathDB" id="TriTrypDB:C3747_211g31"/>
<keyword evidence="2 3" id="KW-0694">RNA-binding</keyword>
<dbReference type="VEuPathDB" id="TriTrypDB:ECC02_003214"/>
<dbReference type="InterPro" id="IPR050502">
    <property type="entry name" value="Euk_RNA-bind_prot"/>
</dbReference>
<dbReference type="GO" id="GO:0003729">
    <property type="term" value="F:mRNA binding"/>
    <property type="evidence" value="ECO:0007669"/>
    <property type="project" value="TreeGrafter"/>
</dbReference>
<dbReference type="VEuPathDB" id="TriTrypDB:TcCLB.508901.20"/>
<feature type="region of interest" description="Disordered" evidence="4">
    <location>
        <begin position="10"/>
        <end position="38"/>
    </location>
</feature>
<feature type="compositionally biased region" description="Low complexity" evidence="4">
    <location>
        <begin position="18"/>
        <end position="38"/>
    </location>
</feature>
<reference evidence="6 7" key="1">
    <citation type="journal article" date="2018" name="Microb. Genom.">
        <title>Expanding an expanded genome: long-read sequencing of Trypanosoma cruzi.</title>
        <authorList>
            <person name="Berna L."/>
            <person name="Rodriguez M."/>
            <person name="Chiribao M.L."/>
            <person name="Parodi-Talice A."/>
            <person name="Pita S."/>
            <person name="Rijo G."/>
            <person name="Alvarez-Valin F."/>
            <person name="Robello C."/>
        </authorList>
    </citation>
    <scope>NUCLEOTIDE SEQUENCE [LARGE SCALE GENOMIC DNA]</scope>
    <source>
        <strain evidence="6 7">TCC</strain>
    </source>
</reference>
<dbReference type="VEuPathDB" id="TriTrypDB:TcCL_NonESM01641"/>
<dbReference type="InterPro" id="IPR002343">
    <property type="entry name" value="Hud_Sxl_RNA"/>
</dbReference>
<proteinExistence type="predicted"/>
<evidence type="ECO:0000313" key="7">
    <source>
        <dbReference type="Proteomes" id="UP000246078"/>
    </source>
</evidence>
<dbReference type="VEuPathDB" id="TriTrypDB:TCSYLVIO_005983"/>
<dbReference type="InterPro" id="IPR035979">
    <property type="entry name" value="RBD_domain_sf"/>
</dbReference>
<gene>
    <name evidence="6" type="ORF">C3747_211g31</name>
</gene>
<dbReference type="PRINTS" id="PR00961">
    <property type="entry name" value="HUDSXLRNA"/>
</dbReference>
<dbReference type="VEuPathDB" id="TriTrypDB:TcCLB.424195.9"/>
<dbReference type="Proteomes" id="UP000246078">
    <property type="component" value="Unassembled WGS sequence"/>
</dbReference>
<keyword evidence="1" id="KW-0677">Repeat</keyword>
<feature type="domain" description="RRM" evidence="5">
    <location>
        <begin position="394"/>
        <end position="474"/>
    </location>
</feature>
<dbReference type="VEuPathDB" id="TriTrypDB:Tc_MARK_4687"/>
<dbReference type="PANTHER" id="PTHR48025">
    <property type="entry name" value="OS02G0815200 PROTEIN"/>
    <property type="match status" value="1"/>
</dbReference>
<evidence type="ECO:0000256" key="2">
    <source>
        <dbReference type="ARBA" id="ARBA00022884"/>
    </source>
</evidence>
<dbReference type="GO" id="GO:1990904">
    <property type="term" value="C:ribonucleoprotein complex"/>
    <property type="evidence" value="ECO:0007669"/>
    <property type="project" value="InterPro"/>
</dbReference>
<evidence type="ECO:0000313" key="6">
    <source>
        <dbReference type="EMBL" id="PWV00017.1"/>
    </source>
</evidence>
<accession>A0A2V2VW20</accession>
<dbReference type="VEuPathDB" id="TriTrypDB:C4B63_4g545"/>
<dbReference type="GO" id="GO:0005634">
    <property type="term" value="C:nucleus"/>
    <property type="evidence" value="ECO:0007669"/>
    <property type="project" value="TreeGrafter"/>
</dbReference>
<evidence type="ECO:0000256" key="3">
    <source>
        <dbReference type="PROSITE-ProRule" id="PRU00176"/>
    </source>
</evidence>
<dbReference type="SMART" id="SM00360">
    <property type="entry name" value="RRM"/>
    <property type="match status" value="1"/>
</dbReference>
<feature type="region of interest" description="Disordered" evidence="4">
    <location>
        <begin position="325"/>
        <end position="387"/>
    </location>
</feature>
<comment type="caution">
    <text evidence="6">The sequence shown here is derived from an EMBL/GenBank/DDBJ whole genome shotgun (WGS) entry which is preliminary data.</text>
</comment>
<dbReference type="VEuPathDB" id="TriTrypDB:TcG_00122"/>
<dbReference type="PROSITE" id="PS50102">
    <property type="entry name" value="RRM"/>
    <property type="match status" value="1"/>
</dbReference>
<evidence type="ECO:0000256" key="4">
    <source>
        <dbReference type="SAM" id="MobiDB-lite"/>
    </source>
</evidence>
<evidence type="ECO:0000259" key="5">
    <source>
        <dbReference type="PROSITE" id="PS50102"/>
    </source>
</evidence>
<dbReference type="InterPro" id="IPR000504">
    <property type="entry name" value="RRM_dom"/>
</dbReference>
<dbReference type="VEuPathDB" id="TriTrypDB:TcBrA4_0086650"/>
<dbReference type="AlphaFoldDB" id="A0A2V2VW20"/>
<dbReference type="InterPro" id="IPR012677">
    <property type="entry name" value="Nucleotide-bd_a/b_plait_sf"/>
</dbReference>
<protein>
    <submittedName>
        <fullName evidence="6">RNA-binding protein 4</fullName>
    </submittedName>
</protein>
<sequence length="491" mass="52560">MNANLFYTQQRPEHQHHGPQQQQQQQQPAGSGFLLPAAPFTAAGPGATNVFAGFCMPPSAPCPQQQQQQRQEQGQTLESNVAAANGLLLATQLEAKDGRRGTASFSGAIPDVSNSIWATQEPNSSTTTALQSLNASNSINYPPFGIKYMVSPTNASASAQETPNQTYLYPVSMQSEEAAPTLMLLPTGSKDGSSSMSPAYYVLVNSPQASGAIHYTNGTMQPPHPTSFILGANSSTKTTTTNSFNAAQQPSPFQMPVGQQTQAVSSNLGISWPPQFASNMATTTTGVFPGLIENPRPPQVDTAAFPSHGQRAYYTSAVFTQSLNSTPSPTLCGHRRPPSGSGPAESGTMRSRSSRNSGTSINSIGAGGSGGQEMERRGGLPFEEDPIPIDTTKTQLIVNFLPQFLTDDGFRELFTPFGEIHTKPTKIIYDRGARRGKGYGFVYYKDGRSTEAAIKTINGLSLGGRRLKVRYADQQRGKIDCDSCVDEEEKE</sequence>
<dbReference type="Gene3D" id="3.30.70.330">
    <property type="match status" value="1"/>
</dbReference>